<reference evidence="4 6" key="1">
    <citation type="submission" date="2015-07" db="EMBL/GenBank/DDBJ databases">
        <title>Draft Genome Sequence of Streptomyces antibioticus, IMRU 3720 reveals insights in the evolution of actinomycin biosynthetic gene clusters in Streptomyces.</title>
        <authorList>
            <person name="Crnovcic I."/>
            <person name="Ruckert C."/>
            <person name="Kalinowksi J."/>
            <person name="Keller U."/>
        </authorList>
    </citation>
    <scope>NUCLEOTIDE SEQUENCE [LARGE SCALE GENOMIC DNA]</scope>
    <source>
        <strain evidence="4 6">DSM 41481</strain>
    </source>
</reference>
<dbReference type="PANTHER" id="PTHR21064">
    <property type="entry name" value="AMINOGLYCOSIDE PHOSPHOTRANSFERASE DOMAIN-CONTAINING PROTEIN-RELATED"/>
    <property type="match status" value="1"/>
</dbReference>
<gene>
    <name evidence="4" type="ORF">AFM16_01030</name>
    <name evidence="5" type="ORF">HCX60_01185</name>
</gene>
<sequence>MTAPGGNATEPAPPATHGLGYDRVEPDWAPLTADEAADVLGGPVRLHWHSPRPLSAAAVVEHDGRRVFLKRHHTGVRTLEGLEEEHAFLRHLRSRGAPVVDVLAASARGEWTYEVHSLGHGTDLYQDALSWTPFTSVHHAREAGSALARLHRAAVGHRAPARRVQPLVSSFRVFGGPDPQGALAAYAAERPALADALRSDPVDADLARWHLPLHAELAPLLPELEPLWTHNDWHASNLLWDTTGGGDTVSTVLDFNLSDRTTAVHDLAVALERNVFGWLDLPRGHRHVSVQHAHLTALLEGYAAVRPLSEAEAEALPALLPLVNAEYALSEMHYFHEVTRSAANTALARAYFTDHTRWFTTEPGRLALRQVRDTARRLTASAPLSGRKSGGGPGGERAGSRA</sequence>
<organism evidence="5 7">
    <name type="scientific">Streptomyces antibioticus</name>
    <dbReference type="NCBI Taxonomy" id="1890"/>
    <lineage>
        <taxon>Bacteria</taxon>
        <taxon>Bacillati</taxon>
        <taxon>Actinomycetota</taxon>
        <taxon>Actinomycetes</taxon>
        <taxon>Kitasatosporales</taxon>
        <taxon>Streptomycetaceae</taxon>
        <taxon>Streptomyces</taxon>
    </lineage>
</organism>
<evidence type="ECO:0000313" key="7">
    <source>
        <dbReference type="Proteomes" id="UP000502504"/>
    </source>
</evidence>
<feature type="domain" description="Aminoglycoside phosphotransferase" evidence="3">
    <location>
        <begin position="60"/>
        <end position="307"/>
    </location>
</feature>
<dbReference type="InterPro" id="IPR002575">
    <property type="entry name" value="Aminoglycoside_PTrfase"/>
</dbReference>
<dbReference type="Proteomes" id="UP000502504">
    <property type="component" value="Chromosome"/>
</dbReference>
<dbReference type="PANTHER" id="PTHR21064:SF6">
    <property type="entry name" value="AMINOGLYCOSIDE PHOSPHOTRANSFERASE DOMAIN-CONTAINING PROTEIN"/>
    <property type="match status" value="1"/>
</dbReference>
<comment type="similarity">
    <text evidence="1">Belongs to the pseudomonas-type ThrB family.</text>
</comment>
<dbReference type="Proteomes" id="UP000190306">
    <property type="component" value="Chromosome"/>
</dbReference>
<dbReference type="SUPFAM" id="SSF56112">
    <property type="entry name" value="Protein kinase-like (PK-like)"/>
    <property type="match status" value="1"/>
</dbReference>
<evidence type="ECO:0000259" key="3">
    <source>
        <dbReference type="Pfam" id="PF01636"/>
    </source>
</evidence>
<feature type="compositionally biased region" description="Gly residues" evidence="2">
    <location>
        <begin position="388"/>
        <end position="402"/>
    </location>
</feature>
<feature type="region of interest" description="Disordered" evidence="2">
    <location>
        <begin position="378"/>
        <end position="402"/>
    </location>
</feature>
<proteinExistence type="inferred from homology"/>
<feature type="region of interest" description="Disordered" evidence="2">
    <location>
        <begin position="1"/>
        <end position="23"/>
    </location>
</feature>
<evidence type="ECO:0000313" key="5">
    <source>
        <dbReference type="EMBL" id="QIT42307.1"/>
    </source>
</evidence>
<name>A0AAE7CIH0_STRAT</name>
<dbReference type="GO" id="GO:0004413">
    <property type="term" value="F:homoserine kinase activity"/>
    <property type="evidence" value="ECO:0007669"/>
    <property type="project" value="TreeGrafter"/>
</dbReference>
<dbReference type="AlphaFoldDB" id="A0AAE7CIH0"/>
<keyword evidence="6" id="KW-1185">Reference proteome</keyword>
<dbReference type="EMBL" id="CP050692">
    <property type="protein sequence ID" value="QIT42307.1"/>
    <property type="molecule type" value="Genomic_DNA"/>
</dbReference>
<reference evidence="5 7" key="2">
    <citation type="submission" date="2020-03" db="EMBL/GenBank/DDBJ databases">
        <title>Is there a link between lipid content and antibiotic production in Streptomyces?</title>
        <authorList>
            <person name="David M."/>
            <person name="Lejeune C."/>
            <person name="Abreu S."/>
            <person name="Thibessard A."/>
            <person name="Leblond P."/>
            <person name="Chaminade P."/>
            <person name="Virolle M.-J."/>
        </authorList>
    </citation>
    <scope>NUCLEOTIDE SEQUENCE [LARGE SCALE GENOMIC DNA]</scope>
    <source>
        <strain evidence="5 7">DSM 41481</strain>
    </source>
</reference>
<accession>A0AAE7CIH0</accession>
<dbReference type="Gene3D" id="3.90.1200.10">
    <property type="match status" value="1"/>
</dbReference>
<dbReference type="GO" id="GO:0009088">
    <property type="term" value="P:threonine biosynthetic process"/>
    <property type="evidence" value="ECO:0007669"/>
    <property type="project" value="TreeGrafter"/>
</dbReference>
<dbReference type="RefSeq" id="WP_078631698.1">
    <property type="nucleotide sequence ID" value="NZ_CM007717.1"/>
</dbReference>
<evidence type="ECO:0000256" key="1">
    <source>
        <dbReference type="ARBA" id="ARBA00038240"/>
    </source>
</evidence>
<evidence type="ECO:0000256" key="2">
    <source>
        <dbReference type="SAM" id="MobiDB-lite"/>
    </source>
</evidence>
<protein>
    <submittedName>
        <fullName evidence="4 5">Phosphotransferase</fullName>
    </submittedName>
</protein>
<dbReference type="InterPro" id="IPR011009">
    <property type="entry name" value="Kinase-like_dom_sf"/>
</dbReference>
<dbReference type="Pfam" id="PF01636">
    <property type="entry name" value="APH"/>
    <property type="match status" value="1"/>
</dbReference>
<evidence type="ECO:0000313" key="4">
    <source>
        <dbReference type="EMBL" id="OOQ54671.1"/>
    </source>
</evidence>
<evidence type="ECO:0000313" key="6">
    <source>
        <dbReference type="Proteomes" id="UP000190306"/>
    </source>
</evidence>
<dbReference type="EMBL" id="LHQL01000001">
    <property type="protein sequence ID" value="OOQ54671.1"/>
    <property type="molecule type" value="Genomic_DNA"/>
</dbReference>
<dbReference type="InterPro" id="IPR050249">
    <property type="entry name" value="Pseudomonas-type_ThrB"/>
</dbReference>